<evidence type="ECO:0000313" key="2">
    <source>
        <dbReference type="EMBL" id="GBM48449.1"/>
    </source>
</evidence>
<feature type="compositionally biased region" description="Basic and acidic residues" evidence="1">
    <location>
        <begin position="121"/>
        <end position="141"/>
    </location>
</feature>
<accession>A0A4Y2G757</accession>
<feature type="region of interest" description="Disordered" evidence="1">
    <location>
        <begin position="529"/>
        <end position="553"/>
    </location>
</feature>
<gene>
    <name evidence="2" type="ORF">AVEN_98987_1</name>
</gene>
<organism evidence="2 3">
    <name type="scientific">Araneus ventricosus</name>
    <name type="common">Orbweaver spider</name>
    <name type="synonym">Epeira ventricosa</name>
    <dbReference type="NCBI Taxonomy" id="182803"/>
    <lineage>
        <taxon>Eukaryota</taxon>
        <taxon>Metazoa</taxon>
        <taxon>Ecdysozoa</taxon>
        <taxon>Arthropoda</taxon>
        <taxon>Chelicerata</taxon>
        <taxon>Arachnida</taxon>
        <taxon>Araneae</taxon>
        <taxon>Araneomorphae</taxon>
        <taxon>Entelegynae</taxon>
        <taxon>Araneoidea</taxon>
        <taxon>Araneidae</taxon>
        <taxon>Araneus</taxon>
    </lineage>
</organism>
<proteinExistence type="predicted"/>
<feature type="compositionally biased region" description="Basic and acidic residues" evidence="1">
    <location>
        <begin position="543"/>
        <end position="552"/>
    </location>
</feature>
<protein>
    <submittedName>
        <fullName evidence="2">Uncharacterized protein</fullName>
    </submittedName>
</protein>
<feature type="region of interest" description="Disordered" evidence="1">
    <location>
        <begin position="86"/>
        <end position="156"/>
    </location>
</feature>
<feature type="compositionally biased region" description="Basic and acidic residues" evidence="1">
    <location>
        <begin position="86"/>
        <end position="96"/>
    </location>
</feature>
<sequence>MRKEWSSQFAPRADGSFACSRFLEAAIMLLTRNSKRLAEKQNTYSAAKSKLSAKCEGASLNQNAKESKRNLNRACKQILQRDILKGKDKARDETRANKKVSTKSTSKSSIRLMENKLMNNESKKIKKDLNSKKNIKVDKENNSSQNQRPLPIPLKELGKTKTNSTRKITNNFPLKTISDNVVCRVPIWAISKNLLQKQTKKRFRVSDIYNIEKDEDLMNESPVKKKKVTAVKPRAIKNKVFSKKNISSHNSRKNKFLSVKAAKPAGQFTKCEGLTENSNETERIQTNLTKPIQHPVEKYGTSRTISVLEPIVPVPEPIDSVFESVFSNAMKSTEIPVAVNEIVVGSNAEIKEKRGGYVEDCINDCYSSFANIDTSYISLRQSVAKCLGKSANDMTPEKHSTQGQDKINNCVEDCINECYSSFVNLDTSLRESVGKNKVNLKRGDKTPEKSRIHKTNSEVVKISNDLQLFLIPKMTSTPENGDHPIIHPVKQLSKNCGLKLSEMSAIPCTASRNIQFELSEYEISPIKPASDNQETSLFGSPSKENESPKDEICLSGKTTGISNLKEITAAKVYVKNPTVKRSKIPKISEKRVCTKTKDNQEDIEALLQKENIENAILPTLRHKRKGPMSPLKPIQVDSVSNKILLDADENQVASPLHMGDKNLGKTHPKHTKSKKVATKHINNITDSCNKNSVEKNDLNIHQISLFESPEREEIAIVKSPIKKVKKNIFTDETASSLADDHFIKVLKPVNCYQSPHQSNKYKSRTKTAPGGYRKTKYGKEADYQPKKHVSRTKKVHGEKRKAKENEEAGNVDEIEKLNQHFSELERMDLCIE</sequence>
<comment type="caution">
    <text evidence="2">The sequence shown here is derived from an EMBL/GenBank/DDBJ whole genome shotgun (WGS) entry which is preliminary data.</text>
</comment>
<feature type="region of interest" description="Disordered" evidence="1">
    <location>
        <begin position="754"/>
        <end position="814"/>
    </location>
</feature>
<reference evidence="2 3" key="1">
    <citation type="journal article" date="2019" name="Sci. Rep.">
        <title>Orb-weaving spider Araneus ventricosus genome elucidates the spidroin gene catalogue.</title>
        <authorList>
            <person name="Kono N."/>
            <person name="Nakamura H."/>
            <person name="Ohtoshi R."/>
            <person name="Moran D.A.P."/>
            <person name="Shinohara A."/>
            <person name="Yoshida Y."/>
            <person name="Fujiwara M."/>
            <person name="Mori M."/>
            <person name="Tomita M."/>
            <person name="Arakawa K."/>
        </authorList>
    </citation>
    <scope>NUCLEOTIDE SEQUENCE [LARGE SCALE GENOMIC DNA]</scope>
</reference>
<evidence type="ECO:0000256" key="1">
    <source>
        <dbReference type="SAM" id="MobiDB-lite"/>
    </source>
</evidence>
<feature type="compositionally biased region" description="Basic residues" evidence="1">
    <location>
        <begin position="786"/>
        <end position="800"/>
    </location>
</feature>
<dbReference type="AlphaFoldDB" id="A0A4Y2G757"/>
<name>A0A4Y2G757_ARAVE</name>
<keyword evidence="3" id="KW-1185">Reference proteome</keyword>
<feature type="compositionally biased region" description="Polar residues" evidence="1">
    <location>
        <begin position="530"/>
        <end position="539"/>
    </location>
</feature>
<evidence type="ECO:0000313" key="3">
    <source>
        <dbReference type="Proteomes" id="UP000499080"/>
    </source>
</evidence>
<dbReference type="Proteomes" id="UP000499080">
    <property type="component" value="Unassembled WGS sequence"/>
</dbReference>
<dbReference type="EMBL" id="BGPR01001216">
    <property type="protein sequence ID" value="GBM48449.1"/>
    <property type="molecule type" value="Genomic_DNA"/>
</dbReference>
<dbReference type="OrthoDB" id="6437951at2759"/>